<reference evidence="2 3" key="1">
    <citation type="submission" date="2018-10" db="EMBL/GenBank/DDBJ databases">
        <title>Isolation of pseudouridimycin from Streptomyces albus DSM 40763.</title>
        <authorList>
            <person name="Rosenqvist P."/>
            <person name="Metsae-Ketelae M."/>
            <person name="Virta P."/>
        </authorList>
    </citation>
    <scope>NUCLEOTIDE SEQUENCE [LARGE SCALE GENOMIC DNA]</scope>
    <source>
        <strain evidence="2 3">DSM 40763</strain>
    </source>
</reference>
<proteinExistence type="predicted"/>
<comment type="caution">
    <text evidence="2">The sequence shown here is derived from an EMBL/GenBank/DDBJ whole genome shotgun (WGS) entry which is preliminary data.</text>
</comment>
<name>A0A8H1LAD1_9ACTN</name>
<gene>
    <name evidence="2" type="ORF">D8771_26595</name>
</gene>
<dbReference type="RefSeq" id="WP_135567572.1">
    <property type="nucleotide sequence ID" value="NZ_RCIY01000089.1"/>
</dbReference>
<dbReference type="AlphaFoldDB" id="A0A8H1LAD1"/>
<evidence type="ECO:0000313" key="3">
    <source>
        <dbReference type="Proteomes" id="UP000298111"/>
    </source>
</evidence>
<evidence type="ECO:0000313" key="2">
    <source>
        <dbReference type="EMBL" id="TGG77870.1"/>
    </source>
</evidence>
<organism evidence="2 3">
    <name type="scientific">Streptomyces albus</name>
    <dbReference type="NCBI Taxonomy" id="1888"/>
    <lineage>
        <taxon>Bacteria</taxon>
        <taxon>Bacillati</taxon>
        <taxon>Actinomycetota</taxon>
        <taxon>Actinomycetes</taxon>
        <taxon>Kitasatosporales</taxon>
        <taxon>Streptomycetaceae</taxon>
        <taxon>Streptomyces</taxon>
    </lineage>
</organism>
<evidence type="ECO:0000256" key="1">
    <source>
        <dbReference type="SAM" id="MobiDB-lite"/>
    </source>
</evidence>
<dbReference type="EMBL" id="RCIY01000089">
    <property type="protein sequence ID" value="TGG77870.1"/>
    <property type="molecule type" value="Genomic_DNA"/>
</dbReference>
<accession>A0A8H1LAD1</accession>
<sequence length="127" mass="13866">MSDELPKQRVAGVEYLSCEWCGEAVSQLGSWSPRRYCKRSHRQRAFEARRLGLPMKRDRGKTSAEVEVEAAVVVDVDVVAPVPPAPPSTPPLWEDDDIAVRLARYGIGTDGQELPGTQPGGPPARDA</sequence>
<protein>
    <recommendedName>
        <fullName evidence="4">SpdA protein</fullName>
    </recommendedName>
</protein>
<dbReference type="Proteomes" id="UP000298111">
    <property type="component" value="Unassembled WGS sequence"/>
</dbReference>
<feature type="region of interest" description="Disordered" evidence="1">
    <location>
        <begin position="106"/>
        <end position="127"/>
    </location>
</feature>
<evidence type="ECO:0008006" key="4">
    <source>
        <dbReference type="Google" id="ProtNLM"/>
    </source>
</evidence>